<reference evidence="5 7" key="2">
    <citation type="submission" date="2019-09" db="EMBL/GenBank/DDBJ databases">
        <title>Pimelobacter sp. isolated from Paulinella.</title>
        <authorList>
            <person name="Jeong S.E."/>
        </authorList>
    </citation>
    <scope>NUCLEOTIDE SEQUENCE [LARGE SCALE GENOMIC DNA]</scope>
    <source>
        <strain evidence="5 7">Pch-N</strain>
    </source>
</reference>
<dbReference type="PANTHER" id="PTHR33371:SF16">
    <property type="entry name" value="MCE-FAMILY PROTEIN MCE3F"/>
    <property type="match status" value="1"/>
</dbReference>
<reference evidence="4 6" key="1">
    <citation type="journal article" date="2015" name="Genome Announc.">
        <title>Complete Genome Sequence of Steroid-Transforming Nocardioides simplex VKM Ac-2033D.</title>
        <authorList>
            <person name="Shtratnikova V.Y."/>
            <person name="Schelkunov M.I."/>
            <person name="Pekov Y.A."/>
            <person name="Fokina V.V."/>
            <person name="Logacheva M.D."/>
            <person name="Sokolov S.L."/>
            <person name="Bragin E.Y."/>
            <person name="Ashapkin V.V."/>
            <person name="Donova M.V."/>
        </authorList>
    </citation>
    <scope>NUCLEOTIDE SEQUENCE [LARGE SCALE GENOMIC DNA]</scope>
    <source>
        <strain evidence="4 6">VKM Ac-2033D</strain>
    </source>
</reference>
<dbReference type="AlphaFoldDB" id="A0A0A1DM07"/>
<feature type="region of interest" description="Disordered" evidence="1">
    <location>
        <begin position="327"/>
        <end position="370"/>
    </location>
</feature>
<dbReference type="Pfam" id="PF02470">
    <property type="entry name" value="MlaD"/>
    <property type="match status" value="1"/>
</dbReference>
<dbReference type="GeneID" id="96608488"/>
<evidence type="ECO:0000313" key="4">
    <source>
        <dbReference type="EMBL" id="AIY16420.1"/>
    </source>
</evidence>
<keyword evidence="6" id="KW-1185">Reference proteome</keyword>
<dbReference type="GO" id="GO:0005576">
    <property type="term" value="C:extracellular region"/>
    <property type="evidence" value="ECO:0007669"/>
    <property type="project" value="TreeGrafter"/>
</dbReference>
<dbReference type="RefSeq" id="WP_038677216.1">
    <property type="nucleotide sequence ID" value="NZ_BJMC01000002.1"/>
</dbReference>
<accession>A0A0A1DM07</accession>
<name>A0A0A1DM07_NOCSI</name>
<evidence type="ECO:0000256" key="1">
    <source>
        <dbReference type="SAM" id="MobiDB-lite"/>
    </source>
</evidence>
<dbReference type="KEGG" id="psim:KR76_05975"/>
<evidence type="ECO:0000259" key="3">
    <source>
        <dbReference type="Pfam" id="PF02470"/>
    </source>
</evidence>
<keyword evidence="2" id="KW-1133">Transmembrane helix</keyword>
<organism evidence="4 6">
    <name type="scientific">Nocardioides simplex</name>
    <name type="common">Arthrobacter simplex</name>
    <dbReference type="NCBI Taxonomy" id="2045"/>
    <lineage>
        <taxon>Bacteria</taxon>
        <taxon>Bacillati</taxon>
        <taxon>Actinomycetota</taxon>
        <taxon>Actinomycetes</taxon>
        <taxon>Propionibacteriales</taxon>
        <taxon>Nocardioidaceae</taxon>
        <taxon>Pimelobacter</taxon>
    </lineage>
</organism>
<dbReference type="InterPro" id="IPR003399">
    <property type="entry name" value="Mce/MlaD"/>
</dbReference>
<dbReference type="HOGENOM" id="CLU_032980_1_0_11"/>
<evidence type="ECO:0000313" key="5">
    <source>
        <dbReference type="EMBL" id="KAB2807164.1"/>
    </source>
</evidence>
<evidence type="ECO:0000256" key="2">
    <source>
        <dbReference type="SAM" id="Phobius"/>
    </source>
</evidence>
<dbReference type="InterPro" id="IPR005693">
    <property type="entry name" value="Mce"/>
</dbReference>
<dbReference type="EMBL" id="CP009896">
    <property type="protein sequence ID" value="AIY16420.1"/>
    <property type="molecule type" value="Genomic_DNA"/>
</dbReference>
<dbReference type="STRING" id="2045.KR76_05975"/>
<dbReference type="EMBL" id="WBVM01000006">
    <property type="protein sequence ID" value="KAB2807164.1"/>
    <property type="molecule type" value="Genomic_DNA"/>
</dbReference>
<proteinExistence type="predicted"/>
<evidence type="ECO:0000313" key="6">
    <source>
        <dbReference type="Proteomes" id="UP000030300"/>
    </source>
</evidence>
<dbReference type="Proteomes" id="UP000030300">
    <property type="component" value="Chromosome"/>
</dbReference>
<feature type="domain" description="Mce/MlaD" evidence="3">
    <location>
        <begin position="39"/>
        <end position="113"/>
    </location>
</feature>
<keyword evidence="2" id="KW-0812">Transmembrane</keyword>
<dbReference type="Proteomes" id="UP000449906">
    <property type="component" value="Unassembled WGS sequence"/>
</dbReference>
<dbReference type="InterPro" id="IPR052336">
    <property type="entry name" value="MlaD_Phospholipid_Transporter"/>
</dbReference>
<protein>
    <submittedName>
        <fullName evidence="5">MCE family protein</fullName>
    </submittedName>
    <submittedName>
        <fullName evidence="4">MCE-family protein MceF</fullName>
    </submittedName>
</protein>
<feature type="transmembrane region" description="Helical" evidence="2">
    <location>
        <begin position="12"/>
        <end position="33"/>
    </location>
</feature>
<keyword evidence="2" id="KW-0472">Membrane</keyword>
<sequence>MQQLTRGVHVKLGLFVLVALLGTSYLGASYVGFTPFSSGYRVTVSLPDAGGLFVNSEVTYRGVQVGEVTDMTPTSDGVDIDVEIRPDAPDIPADATAAVRNRSSIGEQYLDLRGSDDDEVLADGDHLRGGPDALPQDLAEVLRSGRDLAASIPSDSLTTVIDEGYDLSRGVGDDFGRLLRTSMEFQKAADDNFLVSASLIRNAERVLQTQDEAGDAMRSYSEDLALFSATLADSDADLRTLIAATPGASREVSLLIRDVGTPLSILMNNLVSTATIFGVNSAGVRDAMVRLPEAVSIGWATTSGRGVSLGMVPTFFNPLPCVTGYSGTTQRRGTVTDEGPPLNTRAGCTAPRREGNVRGPQAVKGGSGGGVAVRPGIDVVDDLDDLLGGGQ</sequence>
<dbReference type="PANTHER" id="PTHR33371">
    <property type="entry name" value="INTERMEMBRANE PHOSPHOLIPID TRANSPORT SYSTEM BINDING PROTEIN MLAD-RELATED"/>
    <property type="match status" value="1"/>
</dbReference>
<dbReference type="NCBIfam" id="TIGR00996">
    <property type="entry name" value="Mtu_fam_mce"/>
    <property type="match status" value="1"/>
</dbReference>
<dbReference type="OrthoDB" id="4741753at2"/>
<gene>
    <name evidence="5" type="ORF">F9L07_27095</name>
    <name evidence="4" type="ORF">KR76_05975</name>
</gene>
<evidence type="ECO:0000313" key="7">
    <source>
        <dbReference type="Proteomes" id="UP000449906"/>
    </source>
</evidence>
<dbReference type="eggNOG" id="COG1463">
    <property type="taxonomic scope" value="Bacteria"/>
</dbReference>